<dbReference type="Pfam" id="PF00990">
    <property type="entry name" value="GGDEF"/>
    <property type="match status" value="1"/>
</dbReference>
<keyword evidence="1" id="KW-1133">Transmembrane helix</keyword>
<dbReference type="AlphaFoldDB" id="A0A3E3E2I0"/>
<feature type="transmembrane region" description="Helical" evidence="1">
    <location>
        <begin position="37"/>
        <end position="56"/>
    </location>
</feature>
<dbReference type="SMART" id="SM00267">
    <property type="entry name" value="GGDEF"/>
    <property type="match status" value="1"/>
</dbReference>
<keyword evidence="1" id="KW-0472">Membrane</keyword>
<evidence type="ECO:0000313" key="4">
    <source>
        <dbReference type="Proteomes" id="UP000261212"/>
    </source>
</evidence>
<keyword evidence="1" id="KW-0812">Transmembrane</keyword>
<feature type="transmembrane region" description="Helical" evidence="1">
    <location>
        <begin position="162"/>
        <end position="182"/>
    </location>
</feature>
<dbReference type="InterPro" id="IPR000160">
    <property type="entry name" value="GGDEF_dom"/>
</dbReference>
<dbReference type="EMBL" id="QUSM01000001">
    <property type="protein sequence ID" value="RGD75782.1"/>
    <property type="molecule type" value="Genomic_DNA"/>
</dbReference>
<dbReference type="SUPFAM" id="SSF55073">
    <property type="entry name" value="Nucleotide cyclase"/>
    <property type="match status" value="1"/>
</dbReference>
<evidence type="ECO:0000256" key="1">
    <source>
        <dbReference type="SAM" id="Phobius"/>
    </source>
</evidence>
<dbReference type="PANTHER" id="PTHR46663">
    <property type="entry name" value="DIGUANYLATE CYCLASE DGCT-RELATED"/>
    <property type="match status" value="1"/>
</dbReference>
<feature type="transmembrane region" description="Helical" evidence="1">
    <location>
        <begin position="122"/>
        <end position="141"/>
    </location>
</feature>
<reference evidence="3 4" key="1">
    <citation type="submission" date="2018-08" db="EMBL/GenBank/DDBJ databases">
        <title>A genome reference for cultivated species of the human gut microbiota.</title>
        <authorList>
            <person name="Zou Y."/>
            <person name="Xue W."/>
            <person name="Luo G."/>
        </authorList>
    </citation>
    <scope>NUCLEOTIDE SEQUENCE [LARGE SCALE GENOMIC DNA]</scope>
    <source>
        <strain evidence="3 4">AM25-6</strain>
    </source>
</reference>
<dbReference type="InterPro" id="IPR029787">
    <property type="entry name" value="Nucleotide_cyclase"/>
</dbReference>
<dbReference type="InterPro" id="IPR043128">
    <property type="entry name" value="Rev_trsase/Diguanyl_cyclase"/>
</dbReference>
<name>A0A3E3E2I0_9FIRM</name>
<proteinExistence type="predicted"/>
<organism evidence="3 4">
    <name type="scientific">Anaerofustis stercorihominis</name>
    <dbReference type="NCBI Taxonomy" id="214853"/>
    <lineage>
        <taxon>Bacteria</taxon>
        <taxon>Bacillati</taxon>
        <taxon>Bacillota</taxon>
        <taxon>Clostridia</taxon>
        <taxon>Eubacteriales</taxon>
        <taxon>Eubacteriaceae</taxon>
        <taxon>Anaerofustis</taxon>
    </lineage>
</organism>
<evidence type="ECO:0000313" key="3">
    <source>
        <dbReference type="EMBL" id="RGD75782.1"/>
    </source>
</evidence>
<dbReference type="Gene3D" id="3.30.70.270">
    <property type="match status" value="1"/>
</dbReference>
<gene>
    <name evidence="3" type="ORF">DW687_00220</name>
</gene>
<sequence>MDKYTLIFHFIIVFEIVFLNIYNTYKWTTLKVSKKMFFIVMSLSSILIIFIIQSILSKFSFYGNGNGMFNLLGFVFLIPLNFLLKESVTRILEIMCTTWIFTSLIFFFSVQISLWLFPSDFVFSSLLIQTALFIVGEPIYTKMFVPKYIFLLRQLNNKKNNYLGWTALSGFICINLFNVSIISNFKLFYILTIICMGIVIFNSYIILYEYINADYGIKKLGKKVYYDTLTGLLNREALFFYGEELIKNNKKFQILFLDLNNFKTVNDKFGHQIGDKYLKGFSDDLSNLCNNFNSNAYRISGDEFVVIAAQGNGLELKNKLESFEFKEYHEGLKFKGFCIGYSSYPSDGDTMDILLNHADEKMYEKKKLIHPESFYRFVSRK</sequence>
<dbReference type="PROSITE" id="PS50887">
    <property type="entry name" value="GGDEF"/>
    <property type="match status" value="1"/>
</dbReference>
<dbReference type="CDD" id="cd01949">
    <property type="entry name" value="GGDEF"/>
    <property type="match status" value="1"/>
</dbReference>
<dbReference type="InterPro" id="IPR052163">
    <property type="entry name" value="DGC-Regulatory_Protein"/>
</dbReference>
<dbReference type="RefSeq" id="WP_117530848.1">
    <property type="nucleotide sequence ID" value="NZ_QUSM01000001.1"/>
</dbReference>
<dbReference type="PANTHER" id="PTHR46663:SF2">
    <property type="entry name" value="GGDEF DOMAIN-CONTAINING PROTEIN"/>
    <property type="match status" value="1"/>
</dbReference>
<feature type="transmembrane region" description="Helical" evidence="1">
    <location>
        <begin position="188"/>
        <end position="211"/>
    </location>
</feature>
<feature type="transmembrane region" description="Helical" evidence="1">
    <location>
        <begin position="6"/>
        <end position="25"/>
    </location>
</feature>
<dbReference type="NCBIfam" id="TIGR00254">
    <property type="entry name" value="GGDEF"/>
    <property type="match status" value="1"/>
</dbReference>
<comment type="caution">
    <text evidence="3">The sequence shown here is derived from an EMBL/GenBank/DDBJ whole genome shotgun (WGS) entry which is preliminary data.</text>
</comment>
<feature type="transmembrane region" description="Helical" evidence="1">
    <location>
        <begin position="68"/>
        <end position="84"/>
    </location>
</feature>
<protein>
    <submittedName>
        <fullName evidence="3">GGDEF domain-containing protein</fullName>
    </submittedName>
</protein>
<feature type="domain" description="GGDEF" evidence="2">
    <location>
        <begin position="250"/>
        <end position="380"/>
    </location>
</feature>
<dbReference type="Proteomes" id="UP000261212">
    <property type="component" value="Unassembled WGS sequence"/>
</dbReference>
<evidence type="ECO:0000259" key="2">
    <source>
        <dbReference type="PROSITE" id="PS50887"/>
    </source>
</evidence>
<feature type="transmembrane region" description="Helical" evidence="1">
    <location>
        <begin position="96"/>
        <end position="116"/>
    </location>
</feature>
<accession>A0A3E3E2I0</accession>